<evidence type="ECO:0000256" key="4">
    <source>
        <dbReference type="ARBA" id="ARBA00023002"/>
    </source>
</evidence>
<name>A0A371DLY6_9APHY</name>
<dbReference type="GO" id="GO:0016705">
    <property type="term" value="F:oxidoreductase activity, acting on paired donors, with incorporation or reduction of molecular oxygen"/>
    <property type="evidence" value="ECO:0007669"/>
    <property type="project" value="InterPro"/>
</dbReference>
<dbReference type="EMBL" id="KZ857387">
    <property type="protein sequence ID" value="RDX53540.1"/>
    <property type="molecule type" value="Genomic_DNA"/>
</dbReference>
<dbReference type="InterPro" id="IPR002401">
    <property type="entry name" value="Cyt_P450_E_grp-I"/>
</dbReference>
<dbReference type="OrthoDB" id="1844152at2759"/>
<feature type="binding site" description="axial binding residue" evidence="6">
    <location>
        <position position="460"/>
    </location>
    <ligand>
        <name>heme</name>
        <dbReference type="ChEBI" id="CHEBI:30413"/>
    </ligand>
    <ligandPart>
        <name>Fe</name>
        <dbReference type="ChEBI" id="CHEBI:18248"/>
    </ligandPart>
</feature>
<organism evidence="8 9">
    <name type="scientific">Lentinus brumalis</name>
    <dbReference type="NCBI Taxonomy" id="2498619"/>
    <lineage>
        <taxon>Eukaryota</taxon>
        <taxon>Fungi</taxon>
        <taxon>Dikarya</taxon>
        <taxon>Basidiomycota</taxon>
        <taxon>Agaricomycotina</taxon>
        <taxon>Agaricomycetes</taxon>
        <taxon>Polyporales</taxon>
        <taxon>Polyporaceae</taxon>
        <taxon>Lentinus</taxon>
    </lineage>
</organism>
<dbReference type="GO" id="GO:0020037">
    <property type="term" value="F:heme binding"/>
    <property type="evidence" value="ECO:0007669"/>
    <property type="project" value="InterPro"/>
</dbReference>
<keyword evidence="6 7" id="KW-0349">Heme</keyword>
<evidence type="ECO:0000256" key="1">
    <source>
        <dbReference type="ARBA" id="ARBA00001971"/>
    </source>
</evidence>
<keyword evidence="9" id="KW-1185">Reference proteome</keyword>
<keyword evidence="3 6" id="KW-0479">Metal-binding</keyword>
<dbReference type="PROSITE" id="PS00086">
    <property type="entry name" value="CYTOCHROME_P450"/>
    <property type="match status" value="1"/>
</dbReference>
<keyword evidence="7" id="KW-0503">Monooxygenase</keyword>
<evidence type="ECO:0000256" key="5">
    <source>
        <dbReference type="ARBA" id="ARBA00023004"/>
    </source>
</evidence>
<dbReference type="STRING" id="139420.A0A371DLY6"/>
<dbReference type="Proteomes" id="UP000256964">
    <property type="component" value="Unassembled WGS sequence"/>
</dbReference>
<keyword evidence="4 7" id="KW-0560">Oxidoreductase</keyword>
<evidence type="ECO:0000256" key="6">
    <source>
        <dbReference type="PIRSR" id="PIRSR602401-1"/>
    </source>
</evidence>
<dbReference type="Gene3D" id="1.10.630.10">
    <property type="entry name" value="Cytochrome P450"/>
    <property type="match status" value="1"/>
</dbReference>
<gene>
    <name evidence="8" type="ORF">OH76DRAFT_1228724</name>
</gene>
<dbReference type="AlphaFoldDB" id="A0A371DLY6"/>
<dbReference type="InterPro" id="IPR017972">
    <property type="entry name" value="Cyt_P450_CS"/>
</dbReference>
<reference evidence="8 9" key="1">
    <citation type="journal article" date="2018" name="Biotechnol. Biofuels">
        <title>Integrative visual omics of the white-rot fungus Polyporus brumalis exposes the biotechnological potential of its oxidative enzymes for delignifying raw plant biomass.</title>
        <authorList>
            <person name="Miyauchi S."/>
            <person name="Rancon A."/>
            <person name="Drula E."/>
            <person name="Hage H."/>
            <person name="Chaduli D."/>
            <person name="Favel A."/>
            <person name="Grisel S."/>
            <person name="Henrissat B."/>
            <person name="Herpoel-Gimbert I."/>
            <person name="Ruiz-Duenas F.J."/>
            <person name="Chevret D."/>
            <person name="Hainaut M."/>
            <person name="Lin J."/>
            <person name="Wang M."/>
            <person name="Pangilinan J."/>
            <person name="Lipzen A."/>
            <person name="Lesage-Meessen L."/>
            <person name="Navarro D."/>
            <person name="Riley R."/>
            <person name="Grigoriev I.V."/>
            <person name="Zhou S."/>
            <person name="Raouche S."/>
            <person name="Rosso M.N."/>
        </authorList>
    </citation>
    <scope>NUCLEOTIDE SEQUENCE [LARGE SCALE GENOMIC DNA]</scope>
    <source>
        <strain evidence="8 9">BRFM 1820</strain>
    </source>
</reference>
<evidence type="ECO:0000313" key="9">
    <source>
        <dbReference type="Proteomes" id="UP000256964"/>
    </source>
</evidence>
<comment type="cofactor">
    <cofactor evidence="1 6">
        <name>heme</name>
        <dbReference type="ChEBI" id="CHEBI:30413"/>
    </cofactor>
</comment>
<evidence type="ECO:0000313" key="8">
    <source>
        <dbReference type="EMBL" id="RDX53540.1"/>
    </source>
</evidence>
<dbReference type="PANTHER" id="PTHR46206">
    <property type="entry name" value="CYTOCHROME P450"/>
    <property type="match status" value="1"/>
</dbReference>
<comment type="similarity">
    <text evidence="2 7">Belongs to the cytochrome P450 family.</text>
</comment>
<dbReference type="InterPro" id="IPR001128">
    <property type="entry name" value="Cyt_P450"/>
</dbReference>
<accession>A0A371DLY6</accession>
<proteinExistence type="inferred from homology"/>
<dbReference type="PRINTS" id="PR00463">
    <property type="entry name" value="EP450I"/>
</dbReference>
<protein>
    <submittedName>
        <fullName evidence="8">Cytochrome P450</fullName>
    </submittedName>
</protein>
<evidence type="ECO:0000256" key="3">
    <source>
        <dbReference type="ARBA" id="ARBA00022723"/>
    </source>
</evidence>
<dbReference type="InterPro" id="IPR036396">
    <property type="entry name" value="Cyt_P450_sf"/>
</dbReference>
<evidence type="ECO:0000256" key="2">
    <source>
        <dbReference type="ARBA" id="ARBA00010617"/>
    </source>
</evidence>
<evidence type="ECO:0000256" key="7">
    <source>
        <dbReference type="RuleBase" id="RU000461"/>
    </source>
</evidence>
<dbReference type="GO" id="GO:0004497">
    <property type="term" value="F:monooxygenase activity"/>
    <property type="evidence" value="ECO:0007669"/>
    <property type="project" value="UniProtKB-KW"/>
</dbReference>
<dbReference type="Pfam" id="PF00067">
    <property type="entry name" value="p450"/>
    <property type="match status" value="1"/>
</dbReference>
<sequence length="519" mass="58348">MDDQRTTVLCALLAVILVAYTIRWRSDPLRSIPTVGGPSIPIWSYWSALNFLINARTLLTEGYKRYYGSAFKVALFDQWLVVVSGPKLVDDLRKRHDDEASFTESVEEILQTRYTWDRELIDDPYHLDIIKDQLVRTPAAALPDVFDELGSAIPEYIPAQDNGMPIEVGTWIGLTLCAEEWVRVNIMQASLKIVARASSRVFVGLPLCRNDDYLNLAIKFAVDIFKDLYILGLAPACLKFYASRCFSAARKTIRQSMTHIQPLLDERRAKMEMYGDDYPGKPKDMLQGILEKAIPRRSPDSQITERIMSVNVAAIHTSSNGISHALLHLAAAPEYMQPLREEAEGAITTDGWTKAAMDKMWKIDSFLKESQRVNGVSLTAMTRKAMKDIVLADGTFVPRGTLITAASYPTHHDEALYENALVFDPFRYARMRAAGGEGMKHQFVHTSVDNISFGHGKHACPGRFFAANELKAMLAYIVLNYDLKLPTSGPRPENLYFGSNVIPPPVADILFRRRRQIVG</sequence>
<dbReference type="GO" id="GO:0005506">
    <property type="term" value="F:iron ion binding"/>
    <property type="evidence" value="ECO:0007669"/>
    <property type="project" value="InterPro"/>
</dbReference>
<keyword evidence="5 6" id="KW-0408">Iron</keyword>
<dbReference type="CDD" id="cd11041">
    <property type="entry name" value="CYP503A1-like"/>
    <property type="match status" value="1"/>
</dbReference>
<dbReference type="SUPFAM" id="SSF48264">
    <property type="entry name" value="Cytochrome P450"/>
    <property type="match status" value="1"/>
</dbReference>